<feature type="region of interest" description="Disordered" evidence="4">
    <location>
        <begin position="707"/>
        <end position="845"/>
    </location>
</feature>
<dbReference type="Pfam" id="PF00069">
    <property type="entry name" value="Pkinase"/>
    <property type="match status" value="1"/>
</dbReference>
<feature type="region of interest" description="Disordered" evidence="4">
    <location>
        <begin position="1079"/>
        <end position="1150"/>
    </location>
</feature>
<dbReference type="EMBL" id="LCTV02000009">
    <property type="protein sequence ID" value="PRQ72847.1"/>
    <property type="molecule type" value="Genomic_DNA"/>
</dbReference>
<dbReference type="PROSITE" id="PS50011">
    <property type="entry name" value="PROTEIN_KINASE_DOM"/>
    <property type="match status" value="1"/>
</dbReference>
<feature type="domain" description="Protein kinase" evidence="5">
    <location>
        <begin position="138"/>
        <end position="481"/>
    </location>
</feature>
<evidence type="ECO:0000259" key="5">
    <source>
        <dbReference type="PROSITE" id="PS50011"/>
    </source>
</evidence>
<dbReference type="OrthoDB" id="2158884at2759"/>
<dbReference type="FunFam" id="1.10.510.10:FF:000314">
    <property type="entry name" value="Serine threonine-protein kinase mak"/>
    <property type="match status" value="1"/>
</dbReference>
<protein>
    <submittedName>
        <fullName evidence="6 7">Cdk-related kinase 1</fullName>
    </submittedName>
</protein>
<dbReference type="OMA" id="DWDAHPS"/>
<feature type="compositionally biased region" description="Basic and acidic residues" evidence="4">
    <location>
        <begin position="813"/>
        <end position="845"/>
    </location>
</feature>
<keyword evidence="6" id="KW-0418">Kinase</keyword>
<keyword evidence="1" id="KW-0723">Serine/threonine-protein kinase</keyword>
<feature type="compositionally biased region" description="Pro residues" evidence="4">
    <location>
        <begin position="1249"/>
        <end position="1261"/>
    </location>
</feature>
<dbReference type="InterPro" id="IPR008271">
    <property type="entry name" value="Ser/Thr_kinase_AS"/>
</dbReference>
<evidence type="ECO:0000313" key="8">
    <source>
        <dbReference type="Proteomes" id="UP000199069"/>
    </source>
</evidence>
<feature type="compositionally biased region" description="Low complexity" evidence="4">
    <location>
        <begin position="779"/>
        <end position="792"/>
    </location>
</feature>
<dbReference type="Gene3D" id="3.30.200.20">
    <property type="entry name" value="Phosphorylase Kinase, domain 1"/>
    <property type="match status" value="1"/>
</dbReference>
<evidence type="ECO:0000256" key="3">
    <source>
        <dbReference type="ARBA" id="ARBA00022840"/>
    </source>
</evidence>
<dbReference type="EMBL" id="CWKI01000009">
    <property type="protein sequence ID" value="CTR09233.1"/>
    <property type="molecule type" value="Genomic_DNA"/>
</dbReference>
<accession>A0A0K3CJW7</accession>
<dbReference type="Proteomes" id="UP000199069">
    <property type="component" value="Unassembled WGS sequence"/>
</dbReference>
<feature type="region of interest" description="Disordered" evidence="4">
    <location>
        <begin position="1189"/>
        <end position="1267"/>
    </location>
</feature>
<dbReference type="InterPro" id="IPR011009">
    <property type="entry name" value="Kinase-like_dom_sf"/>
</dbReference>
<keyword evidence="6" id="KW-0808">Transferase</keyword>
<dbReference type="GO" id="GO:0004674">
    <property type="term" value="F:protein serine/threonine kinase activity"/>
    <property type="evidence" value="ECO:0007669"/>
    <property type="project" value="UniProtKB-KW"/>
</dbReference>
<evidence type="ECO:0000256" key="4">
    <source>
        <dbReference type="SAM" id="MobiDB-lite"/>
    </source>
</evidence>
<feature type="compositionally biased region" description="Polar residues" evidence="4">
    <location>
        <begin position="721"/>
        <end position="731"/>
    </location>
</feature>
<dbReference type="STRING" id="5286.A0A0K3CJW7"/>
<name>A0A0K3CJW7_RHOTO</name>
<dbReference type="PANTHER" id="PTHR24055">
    <property type="entry name" value="MITOGEN-ACTIVATED PROTEIN KINASE"/>
    <property type="match status" value="1"/>
</dbReference>
<feature type="compositionally biased region" description="Polar residues" evidence="4">
    <location>
        <begin position="1079"/>
        <end position="1099"/>
    </location>
</feature>
<evidence type="ECO:0000313" key="9">
    <source>
        <dbReference type="Proteomes" id="UP000239560"/>
    </source>
</evidence>
<keyword evidence="8" id="KW-1185">Reference proteome</keyword>
<feature type="region of interest" description="Disordered" evidence="4">
    <location>
        <begin position="100"/>
        <end position="126"/>
    </location>
</feature>
<dbReference type="SUPFAM" id="SSF56112">
    <property type="entry name" value="Protein kinase-like (PK-like)"/>
    <property type="match status" value="1"/>
</dbReference>
<keyword evidence="3" id="KW-0067">ATP-binding</keyword>
<keyword evidence="2" id="KW-0547">Nucleotide-binding</keyword>
<dbReference type="Proteomes" id="UP000239560">
    <property type="component" value="Unassembled WGS sequence"/>
</dbReference>
<sequence length="1267" mass="132329">MSPALAHPLPNALTHHHHRDLIGSPPTNPPASLGGFLGRVALYGASSAKAIGQAGAAGRAAGADLASSSSSPSPSAAAAPPPFVATTAAQVASGVTVPAMHASTSPPRAGPSSHPPAYLSAGQPYTREFPPPLAPRHWTVLKEVGDGSFGTVWLADWHSPLNLPPGTQPPGPSSRPEYKGKQLVAIKRMKKAFEGGWDECLKLKELKSLRQIPMHPNIIPLYDAFLLPSTRELYFVFECMEGNLYQLTKSRKGRPLASGLTASIFYQILCGLQHIHAHGYFHRDLKPENLLITTTGLADYPCSSLFALPGAPPEKDVIVVVKLADFGLAREIASKPPYTEYVSTRWYRAPEVLLRSRDYSVPVDMWALGTILVEVLTLKPIFPGDSEVDQVYKICEVLGDPSSEYGVDERGRIRGGGGWTRGVKMAKDVGFAFPKVPPRNFASLFDPNTVPVQLIDCIADLLRYEPKARLTAQQCLDHAYFRDVAYRFAPQPAPPPVPVPVQQLPTPAPSHGSTTSYSSTHGGSSSLSVSTTGLSTKAGSSLASPRDLPPSHTYSHGSAPSFKLPYPSDPNAQALPSPDHFSASHRSHRNFSISSGASSGGGLSNYPIQVGQGGATSPAGLPTDQQSVLSMPSPAIAGSVWSGQEGTYGASGAGQGGLRPVVPAGLARRGSIAPSIAPSTYYDGSIFEGMAPSRASSIMSFPIGYSGGGGGAEPSSSSAFQQSRVDGSSLNGLGVNSYRPSSPTSSIYSQPNYPSQPPRHTGPIQFGTTSLNPLKRSPSNASMSNASMSSASHGTASGVPPPAAPAANAGPIDPKKAKKEAERVAREQEKAARIAKEQAARDRARAVLKKKTQLKEAADPLHNFAQGKNGPGQGTLASSAASISSGASFVDKGKGRALPSDWMVQQRMPQIIEHTSKLAVSGPGFDPYATGQAGAGAGGGAGTGPSGFAASFASMRKARKRNDDDDVHSISSNETGHSAQWPFPYASRGRTFSISSKATSASDPERRHQRDLLEVGDPLARVSSISSLPGPSGSAMARPGGVGSGAMHRFPSYGHYTAPSTGHSSLDANFIAAMQGHGMSSATDLPSWQPTAARSTDVLSQHRPESRSRLASPSDTRYSPYMVPPSHSQHAPRSPGPTLPPIQSFDAPPQTQHPILQRQATSGGASISSFRSTPAAMPSYFSSFGSAAQNGGSGGEANGVSPNVGVYQLPYLPSMDTEPSPPAANDGAAGQGSMLSPMSTTFPYSTSDPSPPPQPQGPPIPHHIAPG</sequence>
<dbReference type="InterPro" id="IPR000719">
    <property type="entry name" value="Prot_kinase_dom"/>
</dbReference>
<feature type="region of interest" description="Disordered" evidence="4">
    <location>
        <begin position="493"/>
        <end position="630"/>
    </location>
</feature>
<evidence type="ECO:0000313" key="6">
    <source>
        <dbReference type="EMBL" id="CTR09233.1"/>
    </source>
</evidence>
<feature type="region of interest" description="Disordered" evidence="4">
    <location>
        <begin position="858"/>
        <end position="879"/>
    </location>
</feature>
<feature type="region of interest" description="Disordered" evidence="4">
    <location>
        <begin position="957"/>
        <end position="983"/>
    </location>
</feature>
<proteinExistence type="predicted"/>
<dbReference type="PROSITE" id="PS00108">
    <property type="entry name" value="PROTEIN_KINASE_ST"/>
    <property type="match status" value="1"/>
</dbReference>
<dbReference type="GO" id="GO:0005524">
    <property type="term" value="F:ATP binding"/>
    <property type="evidence" value="ECO:0007669"/>
    <property type="project" value="UniProtKB-KW"/>
</dbReference>
<reference evidence="6 8" key="1">
    <citation type="submission" date="2015-07" db="EMBL/GenBank/DDBJ databases">
        <authorList>
            <person name="Cajimat M.N.B."/>
            <person name="Milazzo M.L."/>
            <person name="Fulhorst C.F."/>
        </authorList>
    </citation>
    <scope>NUCLEOTIDE SEQUENCE [LARGE SCALE GENOMIC DNA]</scope>
    <source>
        <strain evidence="6">Single colony</strain>
    </source>
</reference>
<feature type="compositionally biased region" description="Polar residues" evidence="4">
    <location>
        <begin position="969"/>
        <end position="978"/>
    </location>
</feature>
<evidence type="ECO:0000256" key="2">
    <source>
        <dbReference type="ARBA" id="ARBA00022741"/>
    </source>
</evidence>
<evidence type="ECO:0000256" key="1">
    <source>
        <dbReference type="ARBA" id="ARBA00022527"/>
    </source>
</evidence>
<reference evidence="7 9" key="2">
    <citation type="journal article" date="2018" name="Elife">
        <title>Functional genomics of lipid metabolism in the oleaginous yeast Rhodosporidium toruloides.</title>
        <authorList>
            <person name="Coradetti S.T."/>
            <person name="Pinel D."/>
            <person name="Geiselman G."/>
            <person name="Ito M."/>
            <person name="Mondo S."/>
            <person name="Reilly M.C."/>
            <person name="Cheng Y.F."/>
            <person name="Bauer S."/>
            <person name="Grigoriev I."/>
            <person name="Gladden J.M."/>
            <person name="Simmons B.A."/>
            <person name="Brem R."/>
            <person name="Arkin A.P."/>
            <person name="Skerker J.M."/>
        </authorList>
    </citation>
    <scope>NUCLEOTIDE SEQUENCE [LARGE SCALE GENOMIC DNA]</scope>
    <source>
        <strain evidence="7 9">NBRC 0880</strain>
    </source>
</reference>
<feature type="compositionally biased region" description="Low complexity" evidence="4">
    <location>
        <begin position="500"/>
        <end position="536"/>
    </location>
</feature>
<evidence type="ECO:0000313" key="7">
    <source>
        <dbReference type="EMBL" id="PRQ72847.1"/>
    </source>
</evidence>
<dbReference type="SMART" id="SM00220">
    <property type="entry name" value="S_TKc"/>
    <property type="match status" value="1"/>
</dbReference>
<feature type="compositionally biased region" description="Polar residues" evidence="4">
    <location>
        <begin position="1233"/>
        <end position="1248"/>
    </location>
</feature>
<dbReference type="Gene3D" id="1.10.510.10">
    <property type="entry name" value="Transferase(Phosphotransferase) domain 1"/>
    <property type="match status" value="1"/>
</dbReference>
<dbReference type="AlphaFoldDB" id="A0A0K3CJW7"/>
<organism evidence="6 8">
    <name type="scientific">Rhodotorula toruloides</name>
    <name type="common">Yeast</name>
    <name type="synonym">Rhodosporidium toruloides</name>
    <dbReference type="NCBI Taxonomy" id="5286"/>
    <lineage>
        <taxon>Eukaryota</taxon>
        <taxon>Fungi</taxon>
        <taxon>Dikarya</taxon>
        <taxon>Basidiomycota</taxon>
        <taxon>Pucciniomycotina</taxon>
        <taxon>Microbotryomycetes</taxon>
        <taxon>Sporidiobolales</taxon>
        <taxon>Sporidiobolaceae</taxon>
        <taxon>Rhodotorula</taxon>
    </lineage>
</organism>
<feature type="compositionally biased region" description="Polar residues" evidence="4">
    <location>
        <begin position="738"/>
        <end position="753"/>
    </location>
</feature>
<dbReference type="InterPro" id="IPR050117">
    <property type="entry name" value="MAPK"/>
</dbReference>
<gene>
    <name evidence="6" type="primary">FGENESH: predicted gene_9.440</name>
    <name evidence="7" type="ORF">AAT19DRAFT_16771</name>
    <name evidence="6" type="ORF">BN2166_0050940</name>
</gene>
<dbReference type="CDD" id="cd07830">
    <property type="entry name" value="STKc_MAK_like"/>
    <property type="match status" value="1"/>
</dbReference>